<dbReference type="EMBL" id="CP091139">
    <property type="protein sequence ID" value="UUT34308.1"/>
    <property type="molecule type" value="Genomic_DNA"/>
</dbReference>
<reference evidence="1" key="1">
    <citation type="submission" date="2022-01" db="EMBL/GenBank/DDBJ databases">
        <title>Microbacterium eymi and Microbacterium rhizovicinus sp. nov., isolated from the rhizospheric soil of Elymus tsukushiensis, a plant native to the Dokdo Islands, Republic of Korea.</title>
        <authorList>
            <person name="Hwang Y.J."/>
        </authorList>
    </citation>
    <scope>NUCLEOTIDE SEQUENCE</scope>
    <source>
        <strain evidence="1">KUDC0405</strain>
    </source>
</reference>
<dbReference type="InterPro" id="IPR003615">
    <property type="entry name" value="HNH_nuc"/>
</dbReference>
<dbReference type="RefSeq" id="WP_259610821.1">
    <property type="nucleotide sequence ID" value="NZ_CP091139.2"/>
</dbReference>
<dbReference type="Gene3D" id="1.10.30.50">
    <property type="match status" value="1"/>
</dbReference>
<keyword evidence="1" id="KW-0540">Nuclease</keyword>
<name>A0ABY5NGM4_9MICO</name>
<gene>
    <name evidence="1" type="ORF">L2X98_26975</name>
</gene>
<dbReference type="Proteomes" id="UP001054811">
    <property type="component" value="Chromosome"/>
</dbReference>
<keyword evidence="1" id="KW-0378">Hydrolase</keyword>
<sequence length="154" mass="17365">MRILDGRSDSPALLTGHGPIDLATAKRLAASASGWDRVLTDPCTGEPLAVDRYRPSAAQQRFLDARDEHCRFPGCTQPTWRCDLDHTVDHARGGKTCAGNLAHFCRRHHILKHHSPWRVEQLGRGRLRWTRPTGRVYLDRPTSTVQFVPDPPPF</sequence>
<organism evidence="1 2">
    <name type="scientific">Microbacterium elymi</name>
    <dbReference type="NCBI Taxonomy" id="2909587"/>
    <lineage>
        <taxon>Bacteria</taxon>
        <taxon>Bacillati</taxon>
        <taxon>Actinomycetota</taxon>
        <taxon>Actinomycetes</taxon>
        <taxon>Micrococcales</taxon>
        <taxon>Microbacteriaceae</taxon>
        <taxon>Microbacterium</taxon>
    </lineage>
</organism>
<dbReference type="GO" id="GO:0004519">
    <property type="term" value="F:endonuclease activity"/>
    <property type="evidence" value="ECO:0007669"/>
    <property type="project" value="UniProtKB-KW"/>
</dbReference>
<dbReference type="CDD" id="cd00085">
    <property type="entry name" value="HNHc"/>
    <property type="match status" value="1"/>
</dbReference>
<keyword evidence="1" id="KW-0255">Endonuclease</keyword>
<evidence type="ECO:0000313" key="2">
    <source>
        <dbReference type="Proteomes" id="UP001054811"/>
    </source>
</evidence>
<proteinExistence type="predicted"/>
<accession>A0ABY5NGM4</accession>
<evidence type="ECO:0000313" key="1">
    <source>
        <dbReference type="EMBL" id="UUT34308.1"/>
    </source>
</evidence>
<keyword evidence="2" id="KW-1185">Reference proteome</keyword>
<protein>
    <submittedName>
        <fullName evidence="1">HNH endonuclease</fullName>
    </submittedName>
</protein>